<evidence type="ECO:0000313" key="3">
    <source>
        <dbReference type="Proteomes" id="UP000501727"/>
    </source>
</evidence>
<dbReference type="AlphaFoldDB" id="A0A6F8SP43"/>
<dbReference type="Proteomes" id="UP000501727">
    <property type="component" value="Chromosome"/>
</dbReference>
<gene>
    <name evidence="2" type="primary">torD</name>
    <name evidence="2" type="ORF">ADCFC_20580</name>
</gene>
<dbReference type="Gene3D" id="1.10.3480.10">
    <property type="entry name" value="TorD-like"/>
    <property type="match status" value="1"/>
</dbReference>
<keyword evidence="3" id="KW-1185">Reference proteome</keyword>
<protein>
    <submittedName>
        <fullName evidence="2">Chaperone protein TorD</fullName>
    </submittedName>
</protein>
<dbReference type="InterPro" id="IPR020945">
    <property type="entry name" value="DMSO/NO3_reduct_chaperone"/>
</dbReference>
<evidence type="ECO:0000313" key="2">
    <source>
        <dbReference type="EMBL" id="BCA89561.1"/>
    </source>
</evidence>
<sequence length="226" mass="25206">MTDLACAIDLLEDRASLYRLLASLYYQPLSEEQIDALAASDLAKLASDSKSPFAPAYRDLHGALRLRHTGTKEELAADFTGAFYGIRTREGRTAQPFESLFRTQGPGQLMGEARSEVYRELRAHQLRVPEGVDLPEDHLSFIFAYLAHLCDKTAQALREGDRTGARELLKRQRAFFDAHVASWTSAFLAQAETMVETRFYRGVLKLTGAFLDEEPAAMGETEEAIA</sequence>
<dbReference type="InterPro" id="IPR050289">
    <property type="entry name" value="TorD/DmsD_chaperones"/>
</dbReference>
<dbReference type="PANTHER" id="PTHR34227:SF1">
    <property type="entry name" value="DIMETHYL SULFOXIDE REDUCTASE CHAPERONE-RELATED"/>
    <property type="match status" value="1"/>
</dbReference>
<reference evidence="3" key="1">
    <citation type="journal article" date="2020" name="Microbiol. Resour. Announc.">
        <title>Complete Genome Sequence of Adlercreutzia sp. Strain 8CFCBH1, a Potent Producer of Equol, Isolated from Healthy Japanese Feces.</title>
        <authorList>
            <person name="Ogata Y."/>
            <person name="Sakamoto M."/>
            <person name="Ohkuma M."/>
            <person name="Hattori M."/>
            <person name="Suda W."/>
        </authorList>
    </citation>
    <scope>NUCLEOTIDE SEQUENCE [LARGE SCALE GENOMIC DNA]</scope>
    <source>
        <strain evidence="3">8CFCBH1</strain>
    </source>
</reference>
<evidence type="ECO:0000256" key="1">
    <source>
        <dbReference type="ARBA" id="ARBA00023186"/>
    </source>
</evidence>
<dbReference type="InterPro" id="IPR036411">
    <property type="entry name" value="TorD-like_sf"/>
</dbReference>
<reference evidence="3" key="2">
    <citation type="submission" date="2020-03" db="EMBL/GenBank/DDBJ databases">
        <title>Complete Genome Sequence of Adlercreutzia sp. strain 8CFCBH1 Producing Equol, Isolated from Healthy Japanese Feces.</title>
        <authorList>
            <person name="Ogata Y."/>
            <person name="Sakamoto M."/>
            <person name="Ohkuma M."/>
            <person name="Hattori M."/>
            <person name="Suda W."/>
        </authorList>
    </citation>
    <scope>NUCLEOTIDE SEQUENCE [LARGE SCALE GENOMIC DNA]</scope>
    <source>
        <strain evidence="3">8CFCBH1</strain>
    </source>
</reference>
<dbReference type="RefSeq" id="WP_173114523.1">
    <property type="nucleotide sequence ID" value="NZ_AP022829.1"/>
</dbReference>
<keyword evidence="1" id="KW-0143">Chaperone</keyword>
<dbReference type="PANTHER" id="PTHR34227">
    <property type="entry name" value="CHAPERONE PROTEIN YCDY"/>
    <property type="match status" value="1"/>
</dbReference>
<accession>A0A6F8SP43</accession>
<dbReference type="SUPFAM" id="SSF89155">
    <property type="entry name" value="TorD-like"/>
    <property type="match status" value="1"/>
</dbReference>
<proteinExistence type="predicted"/>
<dbReference type="EMBL" id="AP022829">
    <property type="protein sequence ID" value="BCA89561.1"/>
    <property type="molecule type" value="Genomic_DNA"/>
</dbReference>
<organism evidence="2 3">
    <name type="scientific">Adlercreutzia hattorii</name>
    <dbReference type="NCBI Taxonomy" id="2707299"/>
    <lineage>
        <taxon>Bacteria</taxon>
        <taxon>Bacillati</taxon>
        <taxon>Actinomycetota</taxon>
        <taxon>Coriobacteriia</taxon>
        <taxon>Eggerthellales</taxon>
        <taxon>Eggerthellaceae</taxon>
        <taxon>Adlercreutzia</taxon>
    </lineage>
</organism>
<name>A0A6F8SP43_9ACTN</name>
<dbReference type="Pfam" id="PF02613">
    <property type="entry name" value="Nitrate_red_del"/>
    <property type="match status" value="1"/>
</dbReference>
<dbReference type="KEGG" id="ahat:ADCFC_21800"/>